<dbReference type="OrthoDB" id="5404794at2759"/>
<reference evidence="2" key="1">
    <citation type="submission" date="2022-11" db="EMBL/GenBank/DDBJ databases">
        <authorList>
            <person name="Petersen C."/>
        </authorList>
    </citation>
    <scope>NUCLEOTIDE SEQUENCE</scope>
    <source>
        <strain evidence="2">IBT 34128</strain>
    </source>
</reference>
<feature type="compositionally biased region" description="Polar residues" evidence="1">
    <location>
        <begin position="600"/>
        <end position="625"/>
    </location>
</feature>
<dbReference type="InterPro" id="IPR017956">
    <property type="entry name" value="AT_hook_DNA-bd_motif"/>
</dbReference>
<keyword evidence="3" id="KW-1185">Reference proteome</keyword>
<protein>
    <submittedName>
        <fullName evidence="2">Uncharacterized protein</fullName>
    </submittedName>
</protein>
<feature type="region of interest" description="Disordered" evidence="1">
    <location>
        <begin position="1"/>
        <end position="41"/>
    </location>
</feature>
<dbReference type="SMART" id="SM00384">
    <property type="entry name" value="AT_hook"/>
    <property type="match status" value="3"/>
</dbReference>
<sequence>MSLDRVIQDSDEEDPLVEESAPTSIDAPQKYDPQWQQIDHASAELENHAAIDEHRPSSNAGPQINVNFDDFLQSQEMAQTSISLSQQRREERWIPSTSDGGGGSIGKSGHIMVTAYGRGPALDDIVEGSMALIWECFRCHDDGNRSCAETAAGRRYVQCRPAITFHRNSSLDRVDVPGFNPYSLGVYAIPFERNGKWDSSFLGPANGIPYGTNSGMPPTDSTAYDPTAPATSNYAELLPTVLNGTSIPATEHSIFKGLNEPTLSNGSQKATHRSKSLQMGPYSPNDTEPMSSVNSPRMGRAKSDHAALGLISPWQSQTSAHDELSLPAAPVDISTAKKKRGRPKKQSLPENDEDDELANSRDHEFDQSATEKRRPGRPPKNAESLPTNGDQVKPPSNGVPTSGVNGSAPSINSQPIDEGSNQNTETPLPPAVDAKPVPAEPKKKKVKRGKTTSAAATKSLDPDIEDDVIWVESRPLHVDAANNANSETGDAAATSSFIANTRENGKLQQADQAPAPKKRGRKRKKTTDQATADSTPGPETEQPPETAPGALNGAQVSVVVEGNPTHISEPKDDQPKEIPMPQNPPSAKPESVAAAEPINESPTDLPQTPSKSQEPGPSTPQNTGNGLIPDKDSRKGPGKHSPIASTGKVPYRVGLSRKARIAPLLKIVRK</sequence>
<comment type="caution">
    <text evidence="2">The sequence shown here is derived from an EMBL/GenBank/DDBJ whole genome shotgun (WGS) entry which is preliminary data.</text>
</comment>
<proteinExistence type="predicted"/>
<feature type="region of interest" description="Disordered" evidence="1">
    <location>
        <begin position="328"/>
        <end position="466"/>
    </location>
</feature>
<dbReference type="EMBL" id="JAPMSZ010000005">
    <property type="protein sequence ID" value="KAJ5102226.1"/>
    <property type="molecule type" value="Genomic_DNA"/>
</dbReference>
<dbReference type="Proteomes" id="UP001141434">
    <property type="component" value="Unassembled WGS sequence"/>
</dbReference>
<dbReference type="GeneID" id="81394198"/>
<accession>A0A9W9KDV5</accession>
<feature type="compositionally biased region" description="Low complexity" evidence="1">
    <location>
        <begin position="535"/>
        <end position="550"/>
    </location>
</feature>
<feature type="compositionally biased region" description="Polar residues" evidence="1">
    <location>
        <begin position="482"/>
        <end position="511"/>
    </location>
</feature>
<feature type="compositionally biased region" description="Basic residues" evidence="1">
    <location>
        <begin position="336"/>
        <end position="345"/>
    </location>
</feature>
<feature type="compositionally biased region" description="Basic residues" evidence="1">
    <location>
        <begin position="516"/>
        <end position="525"/>
    </location>
</feature>
<feature type="compositionally biased region" description="Basic and acidic residues" evidence="1">
    <location>
        <begin position="358"/>
        <end position="373"/>
    </location>
</feature>
<evidence type="ECO:0000256" key="1">
    <source>
        <dbReference type="SAM" id="MobiDB-lite"/>
    </source>
</evidence>
<feature type="region of interest" description="Disordered" evidence="1">
    <location>
        <begin position="79"/>
        <end position="106"/>
    </location>
</feature>
<feature type="compositionally biased region" description="Polar residues" evidence="1">
    <location>
        <begin position="398"/>
        <end position="426"/>
    </location>
</feature>
<dbReference type="AlphaFoldDB" id="A0A9W9KDV5"/>
<dbReference type="GO" id="GO:0003677">
    <property type="term" value="F:DNA binding"/>
    <property type="evidence" value="ECO:0007669"/>
    <property type="project" value="InterPro"/>
</dbReference>
<name>A0A9W9KDV5_9EURO</name>
<organism evidence="2 3">
    <name type="scientific">Penicillium alfredii</name>
    <dbReference type="NCBI Taxonomy" id="1506179"/>
    <lineage>
        <taxon>Eukaryota</taxon>
        <taxon>Fungi</taxon>
        <taxon>Dikarya</taxon>
        <taxon>Ascomycota</taxon>
        <taxon>Pezizomycotina</taxon>
        <taxon>Eurotiomycetes</taxon>
        <taxon>Eurotiomycetidae</taxon>
        <taxon>Eurotiales</taxon>
        <taxon>Aspergillaceae</taxon>
        <taxon>Penicillium</taxon>
    </lineage>
</organism>
<reference evidence="2" key="2">
    <citation type="journal article" date="2023" name="IMA Fungus">
        <title>Comparative genomic study of the Penicillium genus elucidates a diverse pangenome and 15 lateral gene transfer events.</title>
        <authorList>
            <person name="Petersen C."/>
            <person name="Sorensen T."/>
            <person name="Nielsen M.R."/>
            <person name="Sondergaard T.E."/>
            <person name="Sorensen J.L."/>
            <person name="Fitzpatrick D.A."/>
            <person name="Frisvad J.C."/>
            <person name="Nielsen K.L."/>
        </authorList>
    </citation>
    <scope>NUCLEOTIDE SEQUENCE</scope>
    <source>
        <strain evidence="2">IBT 34128</strain>
    </source>
</reference>
<feature type="region of interest" description="Disordered" evidence="1">
    <location>
        <begin position="480"/>
        <end position="655"/>
    </location>
</feature>
<feature type="region of interest" description="Disordered" evidence="1">
    <location>
        <begin position="257"/>
        <end position="304"/>
    </location>
</feature>
<evidence type="ECO:0000313" key="2">
    <source>
        <dbReference type="EMBL" id="KAJ5102226.1"/>
    </source>
</evidence>
<feature type="compositionally biased region" description="Polar residues" evidence="1">
    <location>
        <begin position="284"/>
        <end position="295"/>
    </location>
</feature>
<evidence type="ECO:0000313" key="3">
    <source>
        <dbReference type="Proteomes" id="UP001141434"/>
    </source>
</evidence>
<gene>
    <name evidence="2" type="ORF">NUU61_004448</name>
</gene>
<dbReference type="RefSeq" id="XP_056513057.1">
    <property type="nucleotide sequence ID" value="XM_056655030.1"/>
</dbReference>